<dbReference type="EMBL" id="AUZX01003610">
    <property type="protein sequence ID" value="EQD73430.1"/>
    <property type="molecule type" value="Genomic_DNA"/>
</dbReference>
<reference evidence="1" key="1">
    <citation type="submission" date="2013-08" db="EMBL/GenBank/DDBJ databases">
        <authorList>
            <person name="Mendez C."/>
            <person name="Richter M."/>
            <person name="Ferrer M."/>
            <person name="Sanchez J."/>
        </authorList>
    </citation>
    <scope>NUCLEOTIDE SEQUENCE</scope>
</reference>
<dbReference type="Pfam" id="PF13148">
    <property type="entry name" value="DUF3987"/>
    <property type="match status" value="1"/>
</dbReference>
<comment type="caution">
    <text evidence="1">The sequence shown here is derived from an EMBL/GenBank/DDBJ whole genome shotgun (WGS) entry which is preliminary data.</text>
</comment>
<evidence type="ECO:0000313" key="1">
    <source>
        <dbReference type="EMBL" id="EQD73430.1"/>
    </source>
</evidence>
<protein>
    <recommendedName>
        <fullName evidence="2">DUF3987 domain-containing protein</fullName>
    </recommendedName>
</protein>
<gene>
    <name evidence="1" type="ORF">B1A_04958</name>
</gene>
<reference evidence="1" key="2">
    <citation type="journal article" date="2014" name="ISME J.">
        <title>Microbial stratification in low pH oxic and suboxic macroscopic growths along an acid mine drainage.</title>
        <authorList>
            <person name="Mendez-Garcia C."/>
            <person name="Mesa V."/>
            <person name="Sprenger R.R."/>
            <person name="Richter M."/>
            <person name="Diez M.S."/>
            <person name="Solano J."/>
            <person name="Bargiela R."/>
            <person name="Golyshina O.V."/>
            <person name="Manteca A."/>
            <person name="Ramos J.L."/>
            <person name="Gallego J.R."/>
            <person name="Llorente I."/>
            <person name="Martins Dos Santos V.A."/>
            <person name="Jensen O.N."/>
            <person name="Pelaez A.I."/>
            <person name="Sanchez J."/>
            <person name="Ferrer M."/>
        </authorList>
    </citation>
    <scope>NUCLEOTIDE SEQUENCE</scope>
</reference>
<evidence type="ECO:0008006" key="2">
    <source>
        <dbReference type="Google" id="ProtNLM"/>
    </source>
</evidence>
<organism evidence="1">
    <name type="scientific">mine drainage metagenome</name>
    <dbReference type="NCBI Taxonomy" id="410659"/>
    <lineage>
        <taxon>unclassified sequences</taxon>
        <taxon>metagenomes</taxon>
        <taxon>ecological metagenomes</taxon>
    </lineage>
</organism>
<accession>T1CUK3</accession>
<dbReference type="AlphaFoldDB" id="T1CUK3"/>
<sequence length="519" mass="56612">MIDNLTRSELEALSISRPEKPSILDTVRVATAWPVPQNLITRIQTAPYPMDALPDDLRATVGEVHAFVKAPVAMVSTCAITALSVVIQGVADIRRASKLEGPSSLFSLIIADSGERKSTLDNFFSKAIRNYEDEERDRLAEAVKENRAAIATWTAKREGLLAAIKVAGKSGKSTADIEAKMRDHEKREPARLLVPRLTYSDATSEALAWGLHDAWPTAGLLSSEAGTVFGGHSMGGDSVLRNLALLNQLWGAETVRIDRRTAPSYILKDVRLTVGLQVQEAAFRSFLEKTGTLARGSGFMARFLVCWPGSTQGTRTFKEAPATWPALARYHERMTELLQRQRGIVKGIIPGMVDLSDEAKVLWIKFHDTIETELASKGTLFDVRDVASKVADNAARLAVIFHVFETGSPVGPVAEGHMAGAIRVAAWHLKESQRFFEELAQPQEIADAARLEGWLVSECSGRGSPPTRRHAQQYGPVRDSKRLGAALSVLADLGRARETSVLKRKVIEVNPALLGGEVA</sequence>
<dbReference type="InterPro" id="IPR025048">
    <property type="entry name" value="DUF3987"/>
</dbReference>
<proteinExistence type="predicted"/>
<name>T1CUK3_9ZZZZ</name>